<evidence type="ECO:0000313" key="1">
    <source>
        <dbReference type="EMBL" id="MED6178862.1"/>
    </source>
</evidence>
<accession>A0ABU6VZL3</accession>
<evidence type="ECO:0000313" key="2">
    <source>
        <dbReference type="Proteomes" id="UP001341840"/>
    </source>
</evidence>
<dbReference type="Proteomes" id="UP001341840">
    <property type="component" value="Unassembled WGS sequence"/>
</dbReference>
<keyword evidence="2" id="KW-1185">Reference proteome</keyword>
<feature type="non-terminal residue" evidence="1">
    <location>
        <position position="121"/>
    </location>
</feature>
<protein>
    <submittedName>
        <fullName evidence="1">Uncharacterized protein</fullName>
    </submittedName>
</protein>
<comment type="caution">
    <text evidence="1">The sequence shown here is derived from an EMBL/GenBank/DDBJ whole genome shotgun (WGS) entry which is preliminary data.</text>
</comment>
<feature type="non-terminal residue" evidence="1">
    <location>
        <position position="1"/>
    </location>
</feature>
<gene>
    <name evidence="1" type="ORF">PIB30_111542</name>
</gene>
<organism evidence="1 2">
    <name type="scientific">Stylosanthes scabra</name>
    <dbReference type="NCBI Taxonomy" id="79078"/>
    <lineage>
        <taxon>Eukaryota</taxon>
        <taxon>Viridiplantae</taxon>
        <taxon>Streptophyta</taxon>
        <taxon>Embryophyta</taxon>
        <taxon>Tracheophyta</taxon>
        <taxon>Spermatophyta</taxon>
        <taxon>Magnoliopsida</taxon>
        <taxon>eudicotyledons</taxon>
        <taxon>Gunneridae</taxon>
        <taxon>Pentapetalae</taxon>
        <taxon>rosids</taxon>
        <taxon>fabids</taxon>
        <taxon>Fabales</taxon>
        <taxon>Fabaceae</taxon>
        <taxon>Papilionoideae</taxon>
        <taxon>50 kb inversion clade</taxon>
        <taxon>dalbergioids sensu lato</taxon>
        <taxon>Dalbergieae</taxon>
        <taxon>Pterocarpus clade</taxon>
        <taxon>Stylosanthes</taxon>
    </lineage>
</organism>
<proteinExistence type="predicted"/>
<name>A0ABU6VZL3_9FABA</name>
<reference evidence="1 2" key="1">
    <citation type="journal article" date="2023" name="Plants (Basel)">
        <title>Bridging the Gap: Combining Genomics and Transcriptomics Approaches to Understand Stylosanthes scabra, an Orphan Legume from the Brazilian Caatinga.</title>
        <authorList>
            <person name="Ferreira-Neto J.R.C."/>
            <person name="da Silva M.D."/>
            <person name="Binneck E."/>
            <person name="de Melo N.F."/>
            <person name="da Silva R.H."/>
            <person name="de Melo A.L.T.M."/>
            <person name="Pandolfi V."/>
            <person name="Bustamante F.O."/>
            <person name="Brasileiro-Vidal A.C."/>
            <person name="Benko-Iseppon A.M."/>
        </authorList>
    </citation>
    <scope>NUCLEOTIDE SEQUENCE [LARGE SCALE GENOMIC DNA]</scope>
    <source>
        <tissue evidence="1">Leaves</tissue>
    </source>
</reference>
<dbReference type="EMBL" id="JASCZI010158204">
    <property type="protein sequence ID" value="MED6178862.1"/>
    <property type="molecule type" value="Genomic_DNA"/>
</dbReference>
<sequence length="121" mass="13981">KTFKQIAKSMGRLVMMDDITEENSSFSVARMLIDSFQWELISEWIAIKVNESEFEVFVKEFGGEVYNVQSHSYRLSNTEDPGGNFRLQEHAFQKMVIDESMEKNSNSVSVVQESLLEVEDE</sequence>